<dbReference type="PANTHER" id="PTHR38110">
    <property type="entry name" value="CHROMOSOME 23, WHOLE GENOME SHOTGUN SEQUENCE"/>
    <property type="match status" value="1"/>
</dbReference>
<proteinExistence type="predicted"/>
<dbReference type="Pfam" id="PF13622">
    <property type="entry name" value="4HBT_3"/>
    <property type="match status" value="1"/>
</dbReference>
<evidence type="ECO:0000313" key="2">
    <source>
        <dbReference type="EMBL" id="GJE87432.1"/>
    </source>
</evidence>
<dbReference type="InterPro" id="IPR049449">
    <property type="entry name" value="TesB_ACOT8-like_N"/>
</dbReference>
<evidence type="ECO:0000259" key="1">
    <source>
        <dbReference type="Pfam" id="PF13622"/>
    </source>
</evidence>
<organism evidence="2 3">
    <name type="scientific">Phanerochaete sordida</name>
    <dbReference type="NCBI Taxonomy" id="48140"/>
    <lineage>
        <taxon>Eukaryota</taxon>
        <taxon>Fungi</taxon>
        <taxon>Dikarya</taxon>
        <taxon>Basidiomycota</taxon>
        <taxon>Agaricomycotina</taxon>
        <taxon>Agaricomycetes</taxon>
        <taxon>Polyporales</taxon>
        <taxon>Phanerochaetaceae</taxon>
        <taxon>Phanerochaete</taxon>
    </lineage>
</organism>
<dbReference type="InterPro" id="IPR029069">
    <property type="entry name" value="HotDog_dom_sf"/>
</dbReference>
<name>A0A9P3LB34_9APHY</name>
<accession>A0A9P3LB34</accession>
<protein>
    <submittedName>
        <fullName evidence="2">Thioesterase family protein</fullName>
    </submittedName>
</protein>
<dbReference type="InterPro" id="IPR052389">
    <property type="entry name" value="Sec_Metab_Biosynth-Assoc"/>
</dbReference>
<dbReference type="PANTHER" id="PTHR38110:SF1">
    <property type="entry name" value="THIOESTERASE DOMAIN-CONTAINING PROTEIN"/>
    <property type="match status" value="1"/>
</dbReference>
<feature type="domain" description="Acyl-CoA thioesterase-like N-terminal HotDog" evidence="1">
    <location>
        <begin position="30"/>
        <end position="114"/>
    </location>
</feature>
<dbReference type="OrthoDB" id="2532955at2759"/>
<evidence type="ECO:0000313" key="3">
    <source>
        <dbReference type="Proteomes" id="UP000703269"/>
    </source>
</evidence>
<dbReference type="Proteomes" id="UP000703269">
    <property type="component" value="Unassembled WGS sequence"/>
</dbReference>
<sequence>MAPLSQAVNAEFAYREDGKDGRAVYRGTHDEEWTVLSVPNGGYVLAQVIEAAVKHQASTQHPDPIHVTAHFMRASVVGPFEVYIRDVKTGRDLKHLSATIVQNDEEKVLVQLIFGQLVPTADPGYREPLTLAPPSPYASYTPMHTHPAQCAPDKAWKLPRYNYRDHIRGGVDPVHAARYKAAPRGLVWGDYITLTDAGERLRPSLLAFFADCFRSYTVMIPTYSAQNSWLPTIVMTLEFKFPIPPPTDPNTSPRTVAVFTQSKFINEPNARNDSVIELWTAPADVGDGPLPADDSWKEHQRCLAVSTQMALVTPAAVNRKQGARGRL</sequence>
<keyword evidence="3" id="KW-1185">Reference proteome</keyword>
<dbReference type="SUPFAM" id="SSF54637">
    <property type="entry name" value="Thioesterase/thiol ester dehydrase-isomerase"/>
    <property type="match status" value="1"/>
</dbReference>
<reference evidence="2 3" key="1">
    <citation type="submission" date="2021-08" db="EMBL/GenBank/DDBJ databases">
        <title>Draft Genome Sequence of Phanerochaete sordida strain YK-624.</title>
        <authorList>
            <person name="Mori T."/>
            <person name="Dohra H."/>
            <person name="Suzuki T."/>
            <person name="Kawagishi H."/>
            <person name="Hirai H."/>
        </authorList>
    </citation>
    <scope>NUCLEOTIDE SEQUENCE [LARGE SCALE GENOMIC DNA]</scope>
    <source>
        <strain evidence="2 3">YK-624</strain>
    </source>
</reference>
<dbReference type="Gene3D" id="2.40.160.210">
    <property type="entry name" value="Acyl-CoA thioesterase, double hotdog domain"/>
    <property type="match status" value="1"/>
</dbReference>
<dbReference type="EMBL" id="BPQB01000006">
    <property type="protein sequence ID" value="GJE87432.1"/>
    <property type="molecule type" value="Genomic_DNA"/>
</dbReference>
<gene>
    <name evidence="2" type="ORF">PsYK624_035150</name>
</gene>
<dbReference type="InterPro" id="IPR042171">
    <property type="entry name" value="Acyl-CoA_hotdog"/>
</dbReference>
<comment type="caution">
    <text evidence="2">The sequence shown here is derived from an EMBL/GenBank/DDBJ whole genome shotgun (WGS) entry which is preliminary data.</text>
</comment>
<dbReference type="AlphaFoldDB" id="A0A9P3LB34"/>